<dbReference type="Pfam" id="PF12937">
    <property type="entry name" value="F-box-like"/>
    <property type="match status" value="1"/>
</dbReference>
<dbReference type="Gene3D" id="1.20.1280.50">
    <property type="match status" value="1"/>
</dbReference>
<feature type="region of interest" description="Disordered" evidence="1">
    <location>
        <begin position="762"/>
        <end position="796"/>
    </location>
</feature>
<feature type="compositionally biased region" description="Low complexity" evidence="1">
    <location>
        <begin position="774"/>
        <end position="789"/>
    </location>
</feature>
<dbReference type="PROSITE" id="PS50181">
    <property type="entry name" value="FBOX"/>
    <property type="match status" value="1"/>
</dbReference>
<dbReference type="InterPro" id="IPR032675">
    <property type="entry name" value="LRR_dom_sf"/>
</dbReference>
<accession>A0A9P6MWR1</accession>
<protein>
    <recommendedName>
        <fullName evidence="2">F-box domain-containing protein</fullName>
    </recommendedName>
</protein>
<keyword evidence="4" id="KW-1185">Reference proteome</keyword>
<dbReference type="InterPro" id="IPR036047">
    <property type="entry name" value="F-box-like_dom_sf"/>
</dbReference>
<dbReference type="SUPFAM" id="SSF81383">
    <property type="entry name" value="F-box domain"/>
    <property type="match status" value="1"/>
</dbReference>
<evidence type="ECO:0000256" key="1">
    <source>
        <dbReference type="SAM" id="MobiDB-lite"/>
    </source>
</evidence>
<dbReference type="SUPFAM" id="SSF52058">
    <property type="entry name" value="L domain-like"/>
    <property type="match status" value="1"/>
</dbReference>
<dbReference type="Gene3D" id="3.80.10.10">
    <property type="entry name" value="Ribonuclease Inhibitor"/>
    <property type="match status" value="3"/>
</dbReference>
<name>A0A9P6MWR1_9FUNG</name>
<dbReference type="PANTHER" id="PTHR13318:SF247">
    <property type="entry name" value="GH16156P"/>
    <property type="match status" value="1"/>
</dbReference>
<sequence>MIAKIEPSQLPNEILEHIFLLLSRHSQLACLTVCKRWYSTALLAIYRSIPDSALVRKSSSLASFEKHAHLIKEIWWGQSDPSDPSLDAVKQFLFQSGQLQEKRGNNRLRLTSLTYHGFTGHQDRPFLMKLFKHQPTLTKICLLGSIGITVRLSLDVILECLPNLTQLHVSQYYCEPSDISRWAIQDDADRWNKTLIKEIKDEVMENTEIDTTANNAISSVDPPTAPVRQPFALQKLSFSNVFRSIVDYEIFFGALSNLVSLYLHTEALPKAWSSTTPYSDTSDTISAHMPWNETMAVRLSNSLIRNCPNLQKILIRDNFCTAKLDLPCDNAIGTRHDNPRDTRAQFETLLPKIMRDFRESSFRYSRASLNWMIHTCGSGFTEMNISRPPHWSGSFGASFDDIKSRDLQNVLESCPNLTRFIADGRVLYVKDMAPLTMFTNVDLTQLNDNHSSSKGESSETRPKPWACSRTLERLEIGIMADTDDPDEHKKAWTQLGQVKNCSAIELSKTNLIPRLSHGIGMLGDMKLLYAFLIKRWEATNKPAKISMDESRDVDETGERRKAMLLDSETVVWIARHWTNLLILELDTSGVEELKDEMRALIEKERNDDSILKRHKNHIPTDGTLERYKGHIQEIHFPGLCPPEFLKLQACPRLHTLAFWLPPTTLGSESNSPAIAPTLFLKFAKAHSSTLRSIKIEAKVSSSLNLWGVLAGFPALTDLDLTWQTVTESDWPLFLQLWGRLRSLSFSHGTIAPRPARAYEVAGNSGTEVNGSGSGSDSGSDNGSSSGSDDVNIRGPRELSFEGSNFRRSLERSNGVADLVDLIRRNRKLKSLRWRWSTFHHEPSILSTCECCEIFRTLSKSPWSLISLQSLDLHRAFVSDELLSAVLNQIYHLKTLKASRTKFGPLCYNILIGEGNALALDENLRTIVPQPRRLCKTIETLYIDNCPKVTGAMILRLLASCSNLKYFAADKITVREIARAQHWACKEMRHLEIYVCADDDWSGMNETASQGFMKMQRHAFEKLNTLTKLQKLVLTNGVQEFGQRRKRTLDLRVRAGLGLLRGLKELREFSFQSEIPQMMNTEEALWIADHWPRIKCIEGPWNEDPEACMKMMAIVGPIRTSISRRK</sequence>
<dbReference type="GO" id="GO:0019005">
    <property type="term" value="C:SCF ubiquitin ligase complex"/>
    <property type="evidence" value="ECO:0007669"/>
    <property type="project" value="TreeGrafter"/>
</dbReference>
<dbReference type="PANTHER" id="PTHR13318">
    <property type="entry name" value="PARTNER OF PAIRED, ISOFORM B-RELATED"/>
    <property type="match status" value="1"/>
</dbReference>
<comment type="caution">
    <text evidence="3">The sequence shown here is derived from an EMBL/GenBank/DDBJ whole genome shotgun (WGS) entry which is preliminary data.</text>
</comment>
<organism evidence="3 4">
    <name type="scientific">Entomortierella chlamydospora</name>
    <dbReference type="NCBI Taxonomy" id="101097"/>
    <lineage>
        <taxon>Eukaryota</taxon>
        <taxon>Fungi</taxon>
        <taxon>Fungi incertae sedis</taxon>
        <taxon>Mucoromycota</taxon>
        <taxon>Mortierellomycotina</taxon>
        <taxon>Mortierellomycetes</taxon>
        <taxon>Mortierellales</taxon>
        <taxon>Mortierellaceae</taxon>
        <taxon>Entomortierella</taxon>
    </lineage>
</organism>
<reference evidence="3" key="1">
    <citation type="journal article" date="2020" name="Fungal Divers.">
        <title>Resolving the Mortierellaceae phylogeny through synthesis of multi-gene phylogenetics and phylogenomics.</title>
        <authorList>
            <person name="Vandepol N."/>
            <person name="Liber J."/>
            <person name="Desiro A."/>
            <person name="Na H."/>
            <person name="Kennedy M."/>
            <person name="Barry K."/>
            <person name="Grigoriev I.V."/>
            <person name="Miller A.N."/>
            <person name="O'Donnell K."/>
            <person name="Stajich J.E."/>
            <person name="Bonito G."/>
        </authorList>
    </citation>
    <scope>NUCLEOTIDE SEQUENCE</scope>
    <source>
        <strain evidence="3">NRRL 2769</strain>
    </source>
</reference>
<evidence type="ECO:0000313" key="4">
    <source>
        <dbReference type="Proteomes" id="UP000703661"/>
    </source>
</evidence>
<proteinExistence type="predicted"/>
<dbReference type="Proteomes" id="UP000703661">
    <property type="component" value="Unassembled WGS sequence"/>
</dbReference>
<evidence type="ECO:0000313" key="3">
    <source>
        <dbReference type="EMBL" id="KAG0015941.1"/>
    </source>
</evidence>
<dbReference type="EMBL" id="JAAAID010000581">
    <property type="protein sequence ID" value="KAG0015941.1"/>
    <property type="molecule type" value="Genomic_DNA"/>
</dbReference>
<dbReference type="AlphaFoldDB" id="A0A9P6MWR1"/>
<dbReference type="SMART" id="SM00256">
    <property type="entry name" value="FBOX"/>
    <property type="match status" value="1"/>
</dbReference>
<dbReference type="GO" id="GO:0031146">
    <property type="term" value="P:SCF-dependent proteasomal ubiquitin-dependent protein catabolic process"/>
    <property type="evidence" value="ECO:0007669"/>
    <property type="project" value="TreeGrafter"/>
</dbReference>
<evidence type="ECO:0000259" key="2">
    <source>
        <dbReference type="PROSITE" id="PS50181"/>
    </source>
</evidence>
<feature type="domain" description="F-box" evidence="2">
    <location>
        <begin position="4"/>
        <end position="49"/>
    </location>
</feature>
<gene>
    <name evidence="3" type="ORF">BGZ80_009539</name>
</gene>
<dbReference type="InterPro" id="IPR001810">
    <property type="entry name" value="F-box_dom"/>
</dbReference>